<evidence type="ECO:0000313" key="2">
    <source>
        <dbReference type="EMBL" id="HIY96585.1"/>
    </source>
</evidence>
<evidence type="ECO:0000313" key="3">
    <source>
        <dbReference type="Proteomes" id="UP000886750"/>
    </source>
</evidence>
<name>A0A9D2CRX5_9FIRM</name>
<dbReference type="AlphaFoldDB" id="A0A9D2CRX5"/>
<protein>
    <submittedName>
        <fullName evidence="2">DUF5104 domain-containing protein</fullName>
    </submittedName>
</protein>
<dbReference type="Proteomes" id="UP000886750">
    <property type="component" value="Unassembled WGS sequence"/>
</dbReference>
<reference evidence="2" key="1">
    <citation type="journal article" date="2021" name="PeerJ">
        <title>Extensive microbial diversity within the chicken gut microbiome revealed by metagenomics and culture.</title>
        <authorList>
            <person name="Gilroy R."/>
            <person name="Ravi A."/>
            <person name="Getino M."/>
            <person name="Pursley I."/>
            <person name="Horton D.L."/>
            <person name="Alikhan N.F."/>
            <person name="Baker D."/>
            <person name="Gharbi K."/>
            <person name="Hall N."/>
            <person name="Watson M."/>
            <person name="Adriaenssens E.M."/>
            <person name="Foster-Nyarko E."/>
            <person name="Jarju S."/>
            <person name="Secka A."/>
            <person name="Antonio M."/>
            <person name="Oren A."/>
            <person name="Chaudhuri R.R."/>
            <person name="La Ragione R."/>
            <person name="Hildebrand F."/>
            <person name="Pallen M.J."/>
        </authorList>
    </citation>
    <scope>NUCLEOTIDE SEQUENCE</scope>
    <source>
        <strain evidence="2">1345</strain>
    </source>
</reference>
<proteinExistence type="predicted"/>
<accession>A0A9D2CRX5</accession>
<keyword evidence="1" id="KW-0732">Signal</keyword>
<organism evidence="2 3">
    <name type="scientific">Candidatus Borkfalkia excrementigallinarum</name>
    <dbReference type="NCBI Taxonomy" id="2838506"/>
    <lineage>
        <taxon>Bacteria</taxon>
        <taxon>Bacillati</taxon>
        <taxon>Bacillota</taxon>
        <taxon>Clostridia</taxon>
        <taxon>Christensenellales</taxon>
        <taxon>Christensenellaceae</taxon>
        <taxon>Candidatus Borkfalkia</taxon>
    </lineage>
</organism>
<feature type="signal peptide" evidence="1">
    <location>
        <begin position="1"/>
        <end position="19"/>
    </location>
</feature>
<feature type="chain" id="PRO_5038723408" evidence="1">
    <location>
        <begin position="20"/>
        <end position="173"/>
    </location>
</feature>
<dbReference type="Pfam" id="PF17117">
    <property type="entry name" value="DUF5104"/>
    <property type="match status" value="1"/>
</dbReference>
<dbReference type="EMBL" id="DXCQ01000027">
    <property type="protein sequence ID" value="HIY96585.1"/>
    <property type="molecule type" value="Genomic_DNA"/>
</dbReference>
<dbReference type="InterPro" id="IPR031344">
    <property type="entry name" value="DUF5104"/>
</dbReference>
<comment type="caution">
    <text evidence="2">The sequence shown here is derived from an EMBL/GenBank/DDBJ whole genome shotgun (WGS) entry which is preliminary data.</text>
</comment>
<gene>
    <name evidence="2" type="ORF">H9729_02750</name>
</gene>
<evidence type="ECO:0000256" key="1">
    <source>
        <dbReference type="SAM" id="SignalP"/>
    </source>
</evidence>
<reference evidence="2" key="2">
    <citation type="submission" date="2021-04" db="EMBL/GenBank/DDBJ databases">
        <authorList>
            <person name="Gilroy R."/>
        </authorList>
    </citation>
    <scope>NUCLEOTIDE SEQUENCE</scope>
    <source>
        <strain evidence="2">1345</strain>
    </source>
</reference>
<dbReference type="Gene3D" id="3.10.450.50">
    <property type="match status" value="1"/>
</dbReference>
<sequence>MTVLLLLASALSLAGCALFGDMFAPSDDEDADNKLDSFVECLQNEDGDGIKALFAQNKIADLSDFDESMEELFLYYDGEFVSVTRHSTGVEDDKDSGIKRKWYNMSYDVTTSAAIYRMAFIWCAKDTGDSGNVGIESFYILKADDDPNFPQYTYRGDGAWTPGINIGKTHEVL</sequence>